<dbReference type="PROSITE" id="PS00028">
    <property type="entry name" value="ZINC_FINGER_C2H2_1"/>
    <property type="match status" value="2"/>
</dbReference>
<dbReference type="InterPro" id="IPR039746">
    <property type="entry name" value="FOG"/>
</dbReference>
<feature type="compositionally biased region" description="Basic residues" evidence="13">
    <location>
        <begin position="536"/>
        <end position="545"/>
    </location>
</feature>
<proteinExistence type="predicted"/>
<dbReference type="Gene3D" id="3.30.160.60">
    <property type="entry name" value="Classic Zinc Finger"/>
    <property type="match status" value="2"/>
</dbReference>
<dbReference type="Proteomes" id="UP000694580">
    <property type="component" value="Chromosome 20"/>
</dbReference>
<dbReference type="Ensembl" id="ENSDCDT00010050275.1">
    <property type="protein sequence ID" value="ENSDCDP00010040410.1"/>
    <property type="gene ID" value="ENSDCDG00010025802.1"/>
</dbReference>
<keyword evidence="4" id="KW-0677">Repeat</keyword>
<dbReference type="GO" id="GO:0007507">
    <property type="term" value="P:heart development"/>
    <property type="evidence" value="ECO:0007669"/>
    <property type="project" value="TreeGrafter"/>
</dbReference>
<keyword evidence="5 12" id="KW-0863">Zinc-finger</keyword>
<feature type="region of interest" description="Disordered" evidence="13">
    <location>
        <begin position="747"/>
        <end position="810"/>
    </location>
</feature>
<feature type="domain" description="C2H2-type" evidence="14">
    <location>
        <begin position="83"/>
        <end position="115"/>
    </location>
</feature>
<keyword evidence="3" id="KW-0479">Metal-binding</keyword>
<evidence type="ECO:0000256" key="6">
    <source>
        <dbReference type="ARBA" id="ARBA00022833"/>
    </source>
</evidence>
<feature type="region of interest" description="Disordered" evidence="13">
    <location>
        <begin position="520"/>
        <end position="545"/>
    </location>
</feature>
<reference evidence="16" key="2">
    <citation type="submission" date="2025-08" db="UniProtKB">
        <authorList>
            <consortium name="Ensembl"/>
        </authorList>
    </citation>
    <scope>IDENTIFICATION</scope>
</reference>
<dbReference type="GO" id="GO:0000122">
    <property type="term" value="P:negative regulation of transcription by RNA polymerase II"/>
    <property type="evidence" value="ECO:0007669"/>
    <property type="project" value="TreeGrafter"/>
</dbReference>
<feature type="domain" description="CCHC FOG-type" evidence="15">
    <location>
        <begin position="801"/>
        <end position="834"/>
    </location>
</feature>
<dbReference type="PROSITE" id="PS50157">
    <property type="entry name" value="ZINC_FINGER_C2H2_2"/>
    <property type="match status" value="3"/>
</dbReference>
<protein>
    <recommendedName>
        <fullName evidence="18">Zinc finger protein</fullName>
    </recommendedName>
</protein>
<sequence length="839" mass="92675">MNEHMWSYVLNKRKLWCTTIRPLAEAEELKAVAMDTRSSLEVTQVPSGEGPFSARLLDSIQLLPQQASIANILPNAIINKDIFPCKACGIWFRSDRNLQAHLMYYCSGRHRDNKLAPVDHAGCLAMPCICPFPQCNMSFSGTHTLEVHLLTHSSVRTDDGGSTGPSLKCSICQHSTDTLMSLQQHMVTHLSQAGLKCDNCAFTFQTADDLCKHQNLHLPIGDIVSPKPGPKSESFMRKDLLQSPLQVKDAGPSVLDTSTDMAVKADANSGNRGRVKSEPPSPRQASSPMQPAMPPAFPISPFVPHVHFPQDISAVPQASEILAKMSELVHRRLHQGANNCPPLMYNSHVQKGTTCFECNITFNNLDNYLVHKKHYCSSRWQRVTKPHDYPSLLDHATESACPRNGSDLANMLAATPPSEVKAHAMDHSRLNLAMFDPFHVGEKAVADDLSTPVKKASTPGVVEERLNGIKADSKSPNASLLEGELGAIGTTCEACKITFSRHETYMVHKQYYCATRHDPPAKRSHAAKGPSVQKMVRARKRRKRYDVHAPAREQMLHLAPSTFLGMAAVGGSCLSQPAVDTFRDQFHARHSIYPGTIPKYPEASLTVAKSALPSKANAAAQPEADVPMDLSKKCKAAQSPAPLPLDYHECAPCKLSFNKVEDYLTHKHNFCPGVASDRKMLQDRSKESSSPEVGRKTPETPESVPNLLTREDVKNALMPSEEHPSVAKRARQDEPLWPYCEIRATDQASGQLTAQGERRRSPDRAKTPITSLEKNQPRTPPSATDNDMSPTKPEEEDARRPPTGSTKYCRPCDIQFSNLSNFITHKKFYCSSHTAEHVK</sequence>
<keyword evidence="7" id="KW-0805">Transcription regulation</keyword>
<keyword evidence="17" id="KW-1185">Reference proteome</keyword>
<dbReference type="GO" id="GO:0005634">
    <property type="term" value="C:nucleus"/>
    <property type="evidence" value="ECO:0007669"/>
    <property type="project" value="UniProtKB-SubCell"/>
</dbReference>
<feature type="domain" description="CCHC FOG-type" evidence="15">
    <location>
        <begin position="347"/>
        <end position="380"/>
    </location>
</feature>
<dbReference type="PROSITE" id="PS51810">
    <property type="entry name" value="ZF_CCHC_FOG"/>
    <property type="match status" value="4"/>
</dbReference>
<dbReference type="Pfam" id="PF25445">
    <property type="entry name" value="CCHC_ZFPM2"/>
    <property type="match status" value="1"/>
</dbReference>
<dbReference type="InterPro" id="IPR034731">
    <property type="entry name" value="Znf_CCHC_FOG"/>
</dbReference>
<accession>A0AAY4D4F1</accession>
<evidence type="ECO:0000313" key="16">
    <source>
        <dbReference type="Ensembl" id="ENSDCDP00010040410.1"/>
    </source>
</evidence>
<feature type="domain" description="CCHC FOG-type" evidence="15">
    <location>
        <begin position="484"/>
        <end position="517"/>
    </location>
</feature>
<keyword evidence="10" id="KW-0804">Transcription</keyword>
<dbReference type="GO" id="GO:0061629">
    <property type="term" value="F:RNA polymerase II-specific DNA-binding transcription factor binding"/>
    <property type="evidence" value="ECO:0007669"/>
    <property type="project" value="InterPro"/>
</dbReference>
<evidence type="ECO:0000256" key="12">
    <source>
        <dbReference type="PROSITE-ProRule" id="PRU00042"/>
    </source>
</evidence>
<feature type="compositionally biased region" description="Basic and acidic residues" evidence="13">
    <location>
        <begin position="756"/>
        <end position="766"/>
    </location>
</feature>
<evidence type="ECO:0000256" key="1">
    <source>
        <dbReference type="ARBA" id="ARBA00004123"/>
    </source>
</evidence>
<dbReference type="SUPFAM" id="SSF57667">
    <property type="entry name" value="beta-beta-alpha zinc fingers"/>
    <property type="match status" value="6"/>
</dbReference>
<evidence type="ECO:0000256" key="13">
    <source>
        <dbReference type="SAM" id="MobiDB-lite"/>
    </source>
</evidence>
<evidence type="ECO:0000256" key="7">
    <source>
        <dbReference type="ARBA" id="ARBA00023015"/>
    </source>
</evidence>
<dbReference type="PANTHER" id="PTHR12958:SF5">
    <property type="entry name" value="ZINC FINGER PROTEIN ZFPM2"/>
    <property type="match status" value="1"/>
</dbReference>
<dbReference type="GO" id="GO:0045944">
    <property type="term" value="P:positive regulation of transcription by RNA polymerase II"/>
    <property type="evidence" value="ECO:0007669"/>
    <property type="project" value="TreeGrafter"/>
</dbReference>
<dbReference type="InterPro" id="IPR036236">
    <property type="entry name" value="Znf_C2H2_sf"/>
</dbReference>
<feature type="compositionally biased region" description="Basic and acidic residues" evidence="13">
    <location>
        <begin position="679"/>
        <end position="699"/>
    </location>
</feature>
<name>A0AAY4D4F1_9TELE</name>
<evidence type="ECO:0000256" key="3">
    <source>
        <dbReference type="ARBA" id="ARBA00022723"/>
    </source>
</evidence>
<keyword evidence="2" id="KW-0678">Repressor</keyword>
<evidence type="ECO:0000256" key="4">
    <source>
        <dbReference type="ARBA" id="ARBA00022737"/>
    </source>
</evidence>
<evidence type="ECO:0000256" key="9">
    <source>
        <dbReference type="ARBA" id="ARBA00023159"/>
    </source>
</evidence>
<dbReference type="GO" id="GO:0003677">
    <property type="term" value="F:DNA binding"/>
    <property type="evidence" value="ECO:0007669"/>
    <property type="project" value="UniProtKB-KW"/>
</dbReference>
<dbReference type="GO" id="GO:0009653">
    <property type="term" value="P:anatomical structure morphogenesis"/>
    <property type="evidence" value="ECO:0007669"/>
    <property type="project" value="UniProtKB-ARBA"/>
</dbReference>
<keyword evidence="9" id="KW-0010">Activator</keyword>
<feature type="domain" description="CCHC FOG-type" evidence="15">
    <location>
        <begin position="77"/>
        <end position="110"/>
    </location>
</feature>
<evidence type="ECO:0000256" key="11">
    <source>
        <dbReference type="ARBA" id="ARBA00023242"/>
    </source>
</evidence>
<feature type="region of interest" description="Disordered" evidence="13">
    <location>
        <begin position="263"/>
        <end position="294"/>
    </location>
</feature>
<feature type="domain" description="C2H2-type" evidence="14">
    <location>
        <begin position="128"/>
        <end position="157"/>
    </location>
</feature>
<evidence type="ECO:0000256" key="5">
    <source>
        <dbReference type="ARBA" id="ARBA00022771"/>
    </source>
</evidence>
<dbReference type="GO" id="GO:0030154">
    <property type="term" value="P:cell differentiation"/>
    <property type="evidence" value="ECO:0007669"/>
    <property type="project" value="UniProtKB-ARBA"/>
</dbReference>
<organism evidence="16 17">
    <name type="scientific">Denticeps clupeoides</name>
    <name type="common">denticle herring</name>
    <dbReference type="NCBI Taxonomy" id="299321"/>
    <lineage>
        <taxon>Eukaryota</taxon>
        <taxon>Metazoa</taxon>
        <taxon>Chordata</taxon>
        <taxon>Craniata</taxon>
        <taxon>Vertebrata</taxon>
        <taxon>Euteleostomi</taxon>
        <taxon>Actinopterygii</taxon>
        <taxon>Neopterygii</taxon>
        <taxon>Teleostei</taxon>
        <taxon>Clupei</taxon>
        <taxon>Clupeiformes</taxon>
        <taxon>Denticipitoidei</taxon>
        <taxon>Denticipitidae</taxon>
        <taxon>Denticeps</taxon>
    </lineage>
</organism>
<evidence type="ECO:0000256" key="8">
    <source>
        <dbReference type="ARBA" id="ARBA00023125"/>
    </source>
</evidence>
<evidence type="ECO:0000259" key="14">
    <source>
        <dbReference type="PROSITE" id="PS50157"/>
    </source>
</evidence>
<evidence type="ECO:0008006" key="18">
    <source>
        <dbReference type="Google" id="ProtNLM"/>
    </source>
</evidence>
<dbReference type="GeneTree" id="ENSGT00530000063823"/>
<evidence type="ECO:0000256" key="10">
    <source>
        <dbReference type="ARBA" id="ARBA00023163"/>
    </source>
</evidence>
<dbReference type="PANTHER" id="PTHR12958">
    <property type="entry name" value="FRIEND OF GATA2-RELATED"/>
    <property type="match status" value="1"/>
</dbReference>
<keyword evidence="11" id="KW-0539">Nucleus</keyword>
<comment type="subcellular location">
    <subcellularLocation>
        <location evidence="1">Nucleus</location>
    </subcellularLocation>
</comment>
<dbReference type="GO" id="GO:0008270">
    <property type="term" value="F:zinc ion binding"/>
    <property type="evidence" value="ECO:0007669"/>
    <property type="project" value="UniProtKB-KW"/>
</dbReference>
<keyword evidence="6" id="KW-0862">Zinc</keyword>
<dbReference type="InterPro" id="IPR059121">
    <property type="entry name" value="CCHC_ZFPM2-like"/>
</dbReference>
<evidence type="ECO:0000313" key="17">
    <source>
        <dbReference type="Proteomes" id="UP000694580"/>
    </source>
</evidence>
<reference evidence="16" key="3">
    <citation type="submission" date="2025-09" db="UniProtKB">
        <authorList>
            <consortium name="Ensembl"/>
        </authorList>
    </citation>
    <scope>IDENTIFICATION</scope>
</reference>
<reference evidence="16 17" key="1">
    <citation type="submission" date="2020-06" db="EMBL/GenBank/DDBJ databases">
        <authorList>
            <consortium name="Wellcome Sanger Institute Data Sharing"/>
        </authorList>
    </citation>
    <scope>NUCLEOTIDE SEQUENCE [LARGE SCALE GENOMIC DNA]</scope>
</reference>
<gene>
    <name evidence="16" type="primary">LOC114770694</name>
</gene>
<dbReference type="InterPro" id="IPR013087">
    <property type="entry name" value="Znf_C2H2_type"/>
</dbReference>
<keyword evidence="8" id="KW-0238">DNA-binding</keyword>
<evidence type="ECO:0000259" key="15">
    <source>
        <dbReference type="PROSITE" id="PS51810"/>
    </source>
</evidence>
<feature type="domain" description="C2H2-type" evidence="14">
    <location>
        <begin position="195"/>
        <end position="217"/>
    </location>
</feature>
<evidence type="ECO:0000256" key="2">
    <source>
        <dbReference type="ARBA" id="ARBA00022491"/>
    </source>
</evidence>
<dbReference type="SMART" id="SM00355">
    <property type="entry name" value="ZnF_C2H2"/>
    <property type="match status" value="7"/>
</dbReference>
<dbReference type="AlphaFoldDB" id="A0AAY4D4F1"/>
<feature type="region of interest" description="Disordered" evidence="13">
    <location>
        <begin position="679"/>
        <end position="709"/>
    </location>
</feature>